<gene>
    <name evidence="2" type="ORF">BRENAR_LOCUS5125</name>
</gene>
<keyword evidence="3" id="KW-1185">Reference proteome</keyword>
<evidence type="ECO:0000313" key="3">
    <source>
        <dbReference type="Proteomes" id="UP000290900"/>
    </source>
</evidence>
<reference evidence="2 3" key="1">
    <citation type="submission" date="2018-12" db="EMBL/GenBank/DDBJ databases">
        <authorList>
            <person name="Tiukova I."/>
            <person name="Dainat J."/>
        </authorList>
    </citation>
    <scope>NUCLEOTIDE SEQUENCE [LARGE SCALE GENOMIC DNA]</scope>
</reference>
<sequence>MLFNKRFSKILLFVVFVIAIICTSVFFYERASSLTPSEQFDRLPQWMKNQLGGAIATNTDADLDTPDSKSPESPSDGSDDVDGKS</sequence>
<evidence type="ECO:0000256" key="1">
    <source>
        <dbReference type="SAM" id="MobiDB-lite"/>
    </source>
</evidence>
<protein>
    <submittedName>
        <fullName evidence="2">DEKNAAC105540</fullName>
    </submittedName>
</protein>
<name>A0A448YU25_BRENA</name>
<dbReference type="AlphaFoldDB" id="A0A448YU25"/>
<dbReference type="InParanoid" id="A0A448YU25"/>
<accession>A0A448YU25</accession>
<evidence type="ECO:0000313" key="2">
    <source>
        <dbReference type="EMBL" id="VEU24397.1"/>
    </source>
</evidence>
<dbReference type="EMBL" id="CAACVR010000076">
    <property type="protein sequence ID" value="VEU24397.1"/>
    <property type="molecule type" value="Genomic_DNA"/>
</dbReference>
<organism evidence="2 3">
    <name type="scientific">Brettanomyces naardenensis</name>
    <name type="common">Yeast</name>
    <dbReference type="NCBI Taxonomy" id="13370"/>
    <lineage>
        <taxon>Eukaryota</taxon>
        <taxon>Fungi</taxon>
        <taxon>Dikarya</taxon>
        <taxon>Ascomycota</taxon>
        <taxon>Saccharomycotina</taxon>
        <taxon>Pichiomycetes</taxon>
        <taxon>Pichiales</taxon>
        <taxon>Pichiaceae</taxon>
        <taxon>Brettanomyces</taxon>
    </lineage>
</organism>
<feature type="region of interest" description="Disordered" evidence="1">
    <location>
        <begin position="57"/>
        <end position="85"/>
    </location>
</feature>
<dbReference type="Proteomes" id="UP000290900">
    <property type="component" value="Unassembled WGS sequence"/>
</dbReference>
<proteinExistence type="predicted"/>